<feature type="transmembrane region" description="Helical" evidence="1">
    <location>
        <begin position="109"/>
        <end position="126"/>
    </location>
</feature>
<feature type="transmembrane region" description="Helical" evidence="1">
    <location>
        <begin position="643"/>
        <end position="664"/>
    </location>
</feature>
<dbReference type="OrthoDB" id="383952at2157"/>
<proteinExistence type="predicted"/>
<feature type="transmembrane region" description="Helical" evidence="1">
    <location>
        <begin position="306"/>
        <end position="323"/>
    </location>
</feature>
<feature type="transmembrane region" description="Helical" evidence="1">
    <location>
        <begin position="471"/>
        <end position="488"/>
    </location>
</feature>
<feature type="transmembrane region" description="Helical" evidence="1">
    <location>
        <begin position="20"/>
        <end position="40"/>
    </location>
</feature>
<feature type="transmembrane region" description="Helical" evidence="1">
    <location>
        <begin position="386"/>
        <end position="404"/>
    </location>
</feature>
<keyword evidence="1" id="KW-0812">Transmembrane</keyword>
<evidence type="ECO:0000313" key="3">
    <source>
        <dbReference type="Proteomes" id="UP000694228"/>
    </source>
</evidence>
<feature type="transmembrane region" description="Helical" evidence="1">
    <location>
        <begin position="562"/>
        <end position="584"/>
    </location>
</feature>
<feature type="transmembrane region" description="Helical" evidence="1">
    <location>
        <begin position="416"/>
        <end position="441"/>
    </location>
</feature>
<keyword evidence="1" id="KW-0472">Membrane</keyword>
<dbReference type="AlphaFoldDB" id="A0A8F5ZDB6"/>
<gene>
    <name evidence="2" type="ORF">KSK55_09090</name>
</gene>
<organism evidence="2 3">
    <name type="scientific">Methanospirillum hungatei</name>
    <dbReference type="NCBI Taxonomy" id="2203"/>
    <lineage>
        <taxon>Archaea</taxon>
        <taxon>Methanobacteriati</taxon>
        <taxon>Methanobacteriota</taxon>
        <taxon>Stenosarchaea group</taxon>
        <taxon>Methanomicrobia</taxon>
        <taxon>Methanomicrobiales</taxon>
        <taxon>Methanospirillaceae</taxon>
        <taxon>Methanospirillum</taxon>
    </lineage>
</organism>
<feature type="transmembrane region" description="Helical" evidence="1">
    <location>
        <begin position="590"/>
        <end position="608"/>
    </location>
</feature>
<reference evidence="2 3" key="1">
    <citation type="submission" date="2021-06" db="EMBL/GenBank/DDBJ databases">
        <title>Complete genome sequence of the secondary alcohol utilizing methanogen Methanospirillum hungatei strain GP1.</title>
        <authorList>
            <person name="Day L.A."/>
            <person name="Costa K.C."/>
        </authorList>
    </citation>
    <scope>NUCLEOTIDE SEQUENCE [LARGE SCALE GENOMIC DNA]</scope>
    <source>
        <strain evidence="2 3">GP1</strain>
    </source>
</reference>
<protein>
    <submittedName>
        <fullName evidence="2">Uncharacterized protein</fullName>
    </submittedName>
</protein>
<name>A0A8F5ZDB6_METHU</name>
<feature type="transmembrane region" description="Helical" evidence="1">
    <location>
        <begin position="620"/>
        <end position="637"/>
    </location>
</feature>
<feature type="transmembrane region" description="Helical" evidence="1">
    <location>
        <begin position="132"/>
        <end position="151"/>
    </location>
</feature>
<feature type="transmembrane region" description="Helical" evidence="1">
    <location>
        <begin position="231"/>
        <end position="249"/>
    </location>
</feature>
<keyword evidence="1" id="KW-1133">Transmembrane helix</keyword>
<evidence type="ECO:0000313" key="2">
    <source>
        <dbReference type="EMBL" id="QXO93537.1"/>
    </source>
</evidence>
<feature type="transmembrane region" description="Helical" evidence="1">
    <location>
        <begin position="500"/>
        <end position="525"/>
    </location>
</feature>
<feature type="transmembrane region" description="Helical" evidence="1">
    <location>
        <begin position="71"/>
        <end position="89"/>
    </location>
</feature>
<sequence>MVSSQNELSQSKAYQLPIDVFAIVSFICSLYYFYLFTILIDSRNFPVTSFLNRIIGVGILNGVDTAIRTKFYLFAIISTGVLAIFLVIAIEKYFSKIMSNGLFNAERNYLAFFSILGITNLFLFFISKNHLFQFNLHLIFTLMCCLIFLIIVKNYSIKFHKSEGFLKDFHFMHIFFTIPFVTSFLFLVLKNDGFIIDFYSLVIYFYQFLILIIIYYIYLPKINIRIFDPNYRNILICSLVPICFYPVSIPLTNELQFWLSRWLFIDARILSLIIFILFIMMSFMLYHYQLKEKRAYINIESCQNNYVLPAILSALIIFSNYVSGGSFTQVLRGNVFEHGLTSTVIQQLFDYGAFPQIDIANPHGFMDIYSPILYSFINGYYPFDCFLWSWITPLLVALLSYFLLKEFMEGSTAFFLVIFLPLLGILPDEHCIIIFLSAILFVKFLRNSHLCNFILLELVILFGITLRPEAGIASLFAVLLITFLMIYSKLGTDIKKNLNFIFPYCISTITILIIFGFIFIFLCYISDTPLISPIIRIINMYIINDPSGTYPDLFSNYDIKVVLQYALFPLFSLSILVFFIWSLLFKRNSFNYQLIIIVFISIASLFLSQRGIQRHSLMESFSLFYTLVLACLIPFVWCQQKKIFSIIFLIIILICGGLITQIPLNSFQTDFSNSFFSFNNWHEHENRVQIHKNEFNEYNGVYDLGIYLQQFLKHNETYYDLSNFLLPFTILRKEYIPHSVITPNAGEWFQNETIQSLRDNLDNIPIVITGGWHIDGIPTEFRNYRIAEYIYNNYRPIGKIDMFEVWLRNDLNQNLYTPNLGQVESIPFLIETPEIHNIKIENKNSSIILQSENDDPYIANLIFNRSYIQKILSASTTLNLFYYSDTNGQIQIFYSINGSPYCEKNSMFGNIYESKSEENLFSITIPHEINNITSFRMDPPNNSNLTLRSGFITPSFDFKLDTKINRDFSLKKLPYIWGTFDSYSMFLKKPIMSLLKEGGMNIGNNEPILFSNIPNIIDKKSGNYLYLRIKSDEAGDISIKYGNDPQSQEIPAIINFNLHPNYKSVDYLIRISSQWEWYQEVKYFELVSSVPIFLEKFEILKGD</sequence>
<feature type="transmembrane region" description="Helical" evidence="1">
    <location>
        <begin position="201"/>
        <end position="219"/>
    </location>
</feature>
<feature type="transmembrane region" description="Helical" evidence="1">
    <location>
        <begin position="171"/>
        <end position="189"/>
    </location>
</feature>
<dbReference type="Proteomes" id="UP000694228">
    <property type="component" value="Chromosome"/>
</dbReference>
<feature type="transmembrane region" description="Helical" evidence="1">
    <location>
        <begin position="447"/>
        <end position="464"/>
    </location>
</feature>
<accession>A0A8F5ZDB6</accession>
<evidence type="ECO:0000256" key="1">
    <source>
        <dbReference type="SAM" id="Phobius"/>
    </source>
</evidence>
<dbReference type="EMBL" id="CP077107">
    <property type="protein sequence ID" value="QXO93537.1"/>
    <property type="molecule type" value="Genomic_DNA"/>
</dbReference>
<feature type="transmembrane region" description="Helical" evidence="1">
    <location>
        <begin position="269"/>
        <end position="286"/>
    </location>
</feature>